<dbReference type="EnsemblMetazoa" id="XM_024225122.1">
    <property type="protein sequence ID" value="XP_024080890.1"/>
    <property type="gene ID" value="LOC106662864"/>
</dbReference>
<dbReference type="EnsemblMetazoa" id="XM_014387280.2">
    <property type="protein sequence ID" value="XP_014242766.1"/>
    <property type="gene ID" value="LOC106662864"/>
</dbReference>
<evidence type="ECO:0000256" key="3">
    <source>
        <dbReference type="ARBA" id="ARBA00022912"/>
    </source>
</evidence>
<dbReference type="InterPro" id="IPR020422">
    <property type="entry name" value="TYR_PHOSPHATASE_DUAL_dom"/>
</dbReference>
<dbReference type="OrthoDB" id="285418at2759"/>
<organism evidence="6 7">
    <name type="scientific">Cimex lectularius</name>
    <name type="common">Bed bug</name>
    <name type="synonym">Acanthia lectularia</name>
    <dbReference type="NCBI Taxonomy" id="79782"/>
    <lineage>
        <taxon>Eukaryota</taxon>
        <taxon>Metazoa</taxon>
        <taxon>Ecdysozoa</taxon>
        <taxon>Arthropoda</taxon>
        <taxon>Hexapoda</taxon>
        <taxon>Insecta</taxon>
        <taxon>Pterygota</taxon>
        <taxon>Neoptera</taxon>
        <taxon>Paraneoptera</taxon>
        <taxon>Hemiptera</taxon>
        <taxon>Heteroptera</taxon>
        <taxon>Panheteroptera</taxon>
        <taxon>Cimicomorpha</taxon>
        <taxon>Cimicidae</taxon>
        <taxon>Cimex</taxon>
    </lineage>
</organism>
<keyword evidence="3" id="KW-0904">Protein phosphatase</keyword>
<evidence type="ECO:0008006" key="8">
    <source>
        <dbReference type="Google" id="ProtNLM"/>
    </source>
</evidence>
<dbReference type="Pfam" id="PF00782">
    <property type="entry name" value="DSPc"/>
    <property type="match status" value="1"/>
</dbReference>
<dbReference type="PANTHER" id="PTHR45961">
    <property type="entry name" value="IP21249P"/>
    <property type="match status" value="1"/>
</dbReference>
<dbReference type="GO" id="GO:0004721">
    <property type="term" value="F:phosphoprotein phosphatase activity"/>
    <property type="evidence" value="ECO:0007669"/>
    <property type="project" value="UniProtKB-KW"/>
</dbReference>
<dbReference type="Gene3D" id="3.90.190.10">
    <property type="entry name" value="Protein tyrosine phosphatase superfamily"/>
    <property type="match status" value="1"/>
</dbReference>
<evidence type="ECO:0000259" key="5">
    <source>
        <dbReference type="PROSITE" id="PS50056"/>
    </source>
</evidence>
<dbReference type="InterPro" id="IPR052103">
    <property type="entry name" value="Dual_spec_Phospatases"/>
</dbReference>
<dbReference type="EnsemblMetazoa" id="XM_024225129.1">
    <property type="protein sequence ID" value="XP_024080897.1"/>
    <property type="gene ID" value="LOC106662864"/>
</dbReference>
<feature type="domain" description="Tyrosine-protein phosphatase" evidence="4">
    <location>
        <begin position="34"/>
        <end position="178"/>
    </location>
</feature>
<dbReference type="EnsemblMetazoa" id="XM_024225120.1">
    <property type="protein sequence ID" value="XP_024080888.1"/>
    <property type="gene ID" value="LOC106662864"/>
</dbReference>
<evidence type="ECO:0000313" key="6">
    <source>
        <dbReference type="EnsemblMetazoa" id="XP_024080890.1"/>
    </source>
</evidence>
<keyword evidence="7" id="KW-1185">Reference proteome</keyword>
<keyword evidence="2" id="KW-0378">Hydrolase</keyword>
<gene>
    <name evidence="6" type="primary">106662864</name>
</gene>
<dbReference type="OMA" id="VYICGAH"/>
<dbReference type="AlphaFoldDB" id="A0A8I6SF19"/>
<dbReference type="InterPro" id="IPR000340">
    <property type="entry name" value="Dual-sp_phosphatase_cat-dom"/>
</dbReference>
<proteinExistence type="inferred from homology"/>
<dbReference type="PANTHER" id="PTHR45961:SF6">
    <property type="entry name" value="IP21249P"/>
    <property type="match status" value="1"/>
</dbReference>
<comment type="similarity">
    <text evidence="1">Belongs to the protein-tyrosine phosphatase family. Non-receptor class dual specificity subfamily.</text>
</comment>
<dbReference type="SMART" id="SM00195">
    <property type="entry name" value="DSPc"/>
    <property type="match status" value="1"/>
</dbReference>
<dbReference type="InterPro" id="IPR016130">
    <property type="entry name" value="Tyr_Pase_AS"/>
</dbReference>
<dbReference type="InterPro" id="IPR029021">
    <property type="entry name" value="Prot-tyrosine_phosphatase-like"/>
</dbReference>
<dbReference type="EnsemblMetazoa" id="XM_024225125.1">
    <property type="protein sequence ID" value="XP_024080893.1"/>
    <property type="gene ID" value="LOC106662864"/>
</dbReference>
<dbReference type="InterPro" id="IPR000387">
    <property type="entry name" value="Tyr_Pase_dom"/>
</dbReference>
<dbReference type="Proteomes" id="UP000494040">
    <property type="component" value="Unassembled WGS sequence"/>
</dbReference>
<dbReference type="SUPFAM" id="SSF52799">
    <property type="entry name" value="(Phosphotyrosine protein) phosphatases II"/>
    <property type="match status" value="1"/>
</dbReference>
<dbReference type="KEGG" id="clec:106662864"/>
<protein>
    <recommendedName>
        <fullName evidence="8">Protein-tyrosine-phosphatase</fullName>
    </recommendedName>
</protein>
<evidence type="ECO:0000256" key="2">
    <source>
        <dbReference type="ARBA" id="ARBA00022801"/>
    </source>
</evidence>
<dbReference type="GO" id="GO:0005737">
    <property type="term" value="C:cytoplasm"/>
    <property type="evidence" value="ECO:0007669"/>
    <property type="project" value="TreeGrafter"/>
</dbReference>
<reference evidence="6" key="1">
    <citation type="submission" date="2022-01" db="UniProtKB">
        <authorList>
            <consortium name="EnsemblMetazoa"/>
        </authorList>
    </citation>
    <scope>IDENTIFICATION</scope>
</reference>
<sequence length="216" mass="24100">MGMVNINTCPLNTNGNKCKELFLDSSGDNRSTKIFSVAEIDSGLLLCGASMVTDNTLKKYNVTCVISVSPELPQVPLPNSITRHYTINVRDTIDSNLGEHFDSIADIINQVQEEGGVTLVHCVAGVSRSASLCIAYLIKYKNMTLNEAYWYVHSKRRCIRPNNSFFNQLIDYEEKLTGVSTVKMVYNKGANGVIPDLYESMYLNTTNYTKRFIGTN</sequence>
<evidence type="ECO:0000259" key="4">
    <source>
        <dbReference type="PROSITE" id="PS50054"/>
    </source>
</evidence>
<dbReference type="PROSITE" id="PS00383">
    <property type="entry name" value="TYR_PHOSPHATASE_1"/>
    <property type="match status" value="1"/>
</dbReference>
<dbReference type="PROSITE" id="PS50054">
    <property type="entry name" value="TYR_PHOSPHATASE_DUAL"/>
    <property type="match status" value="1"/>
</dbReference>
<name>A0A8I6SF19_CIMLE</name>
<dbReference type="CDD" id="cd14514">
    <property type="entry name" value="DUSP14-like"/>
    <property type="match status" value="1"/>
</dbReference>
<evidence type="ECO:0000313" key="7">
    <source>
        <dbReference type="Proteomes" id="UP000494040"/>
    </source>
</evidence>
<dbReference type="EnsemblMetazoa" id="XM_024225118.1">
    <property type="protein sequence ID" value="XP_024080886.1"/>
    <property type="gene ID" value="LOC106662864"/>
</dbReference>
<evidence type="ECO:0000256" key="1">
    <source>
        <dbReference type="ARBA" id="ARBA00008601"/>
    </source>
</evidence>
<dbReference type="PROSITE" id="PS50056">
    <property type="entry name" value="TYR_PHOSPHATASE_2"/>
    <property type="match status" value="1"/>
</dbReference>
<accession>A0A8I6SF19</accession>
<feature type="domain" description="Tyrosine specific protein phosphatases" evidence="5">
    <location>
        <begin position="99"/>
        <end position="156"/>
    </location>
</feature>